<gene>
    <name evidence="2" type="ORF">SAMN02927916_1844</name>
</gene>
<accession>A0ABY0LLD4</accession>
<evidence type="ECO:0000313" key="2">
    <source>
        <dbReference type="EMBL" id="SCY31819.1"/>
    </source>
</evidence>
<feature type="compositionally biased region" description="Low complexity" evidence="1">
    <location>
        <begin position="23"/>
        <end position="33"/>
    </location>
</feature>
<sequence length="82" mass="8278">MALATPVLQQKILEALEASSKITIDTDSSSDNSNKSDKARKDTAEALAKAIEAFVKSGTVTTTVTTTGSASAQTGTGTGSIS</sequence>
<dbReference type="EMBL" id="FMVC01000002">
    <property type="protein sequence ID" value="SCY31819.1"/>
    <property type="molecule type" value="Genomic_DNA"/>
</dbReference>
<organism evidence="2 3">
    <name type="scientific">Flavobacterium anhuiense</name>
    <dbReference type="NCBI Taxonomy" id="459526"/>
    <lineage>
        <taxon>Bacteria</taxon>
        <taxon>Pseudomonadati</taxon>
        <taxon>Bacteroidota</taxon>
        <taxon>Flavobacteriia</taxon>
        <taxon>Flavobacteriales</taxon>
        <taxon>Flavobacteriaceae</taxon>
        <taxon>Flavobacterium</taxon>
    </lineage>
</organism>
<name>A0ABY0LLD4_9FLAO</name>
<keyword evidence="3" id="KW-1185">Reference proteome</keyword>
<protein>
    <submittedName>
        <fullName evidence="2">Uncharacterized protein</fullName>
    </submittedName>
</protein>
<comment type="caution">
    <text evidence="2">The sequence shown here is derived from an EMBL/GenBank/DDBJ whole genome shotgun (WGS) entry which is preliminary data.</text>
</comment>
<reference evidence="2 3" key="1">
    <citation type="submission" date="2016-10" db="EMBL/GenBank/DDBJ databases">
        <authorList>
            <person name="Varghese N."/>
            <person name="Submissions S."/>
        </authorList>
    </citation>
    <scope>NUCLEOTIDE SEQUENCE [LARGE SCALE GENOMIC DNA]</scope>
    <source>
        <strain evidence="2 3">CGMCC 1.6859</strain>
    </source>
</reference>
<dbReference type="Proteomes" id="UP000199307">
    <property type="component" value="Unassembled WGS sequence"/>
</dbReference>
<evidence type="ECO:0000313" key="3">
    <source>
        <dbReference type="Proteomes" id="UP000199307"/>
    </source>
</evidence>
<proteinExistence type="predicted"/>
<evidence type="ECO:0000256" key="1">
    <source>
        <dbReference type="SAM" id="MobiDB-lite"/>
    </source>
</evidence>
<dbReference type="RefSeq" id="WP_091131255.1">
    <property type="nucleotide sequence ID" value="NZ_CP023642.1"/>
</dbReference>
<feature type="region of interest" description="Disordered" evidence="1">
    <location>
        <begin position="23"/>
        <end position="42"/>
    </location>
</feature>